<gene>
    <name evidence="1" type="ORF">Cva_01517</name>
</gene>
<organism evidence="1 2">
    <name type="scientific">Caedimonas varicaedens</name>
    <dbReference type="NCBI Taxonomy" id="1629334"/>
    <lineage>
        <taxon>Bacteria</taxon>
        <taxon>Pseudomonadati</taxon>
        <taxon>Pseudomonadota</taxon>
        <taxon>Alphaproteobacteria</taxon>
        <taxon>Holosporales</taxon>
        <taxon>Caedimonadaceae</taxon>
        <taxon>Caedimonas</taxon>
    </lineage>
</organism>
<name>A0A0K8MF39_9PROT</name>
<reference evidence="1 2" key="1">
    <citation type="submission" date="2015-03" db="EMBL/GenBank/DDBJ databases">
        <title>Caedibacter varicaedens, whole genome shotgun sequence.</title>
        <authorList>
            <person name="Suzuki H."/>
            <person name="Dapper A.L."/>
            <person name="Gibson A.K."/>
            <person name="Jackson C."/>
            <person name="Lee H."/>
            <person name="Pejaver V.R."/>
            <person name="Doak T."/>
            <person name="Lynch M."/>
        </authorList>
    </citation>
    <scope>NUCLEOTIDE SEQUENCE [LARGE SCALE GENOMIC DNA]</scope>
</reference>
<accession>A0A0K8MF39</accession>
<evidence type="ECO:0008006" key="3">
    <source>
        <dbReference type="Google" id="ProtNLM"/>
    </source>
</evidence>
<dbReference type="Pfam" id="PF09898">
    <property type="entry name" value="DUF2125"/>
    <property type="match status" value="1"/>
</dbReference>
<evidence type="ECO:0000313" key="2">
    <source>
        <dbReference type="Proteomes" id="UP000036771"/>
    </source>
</evidence>
<keyword evidence="2" id="KW-1185">Reference proteome</keyword>
<evidence type="ECO:0000313" key="1">
    <source>
        <dbReference type="EMBL" id="GAO98848.1"/>
    </source>
</evidence>
<dbReference type="Proteomes" id="UP000036771">
    <property type="component" value="Unassembled WGS sequence"/>
</dbReference>
<comment type="caution">
    <text evidence="1">The sequence shown here is derived from an EMBL/GenBank/DDBJ whole genome shotgun (WGS) entry which is preliminary data.</text>
</comment>
<dbReference type="EMBL" id="BBVC01000097">
    <property type="protein sequence ID" value="GAO98848.1"/>
    <property type="molecule type" value="Genomic_DNA"/>
</dbReference>
<proteinExistence type="predicted"/>
<sequence length="343" mass="38398">MKKSIKVVLSICIIYSAVWWVTSVVVKDNLNFQIDKLKNKGYKISYEEFDVSGFPFNFEITLKNPYVSRQVPEYFLFKTEGELCASLSWWSYLTTDGALSLSSKGKAYLEYTSKPYGMVKLSTENLSIKAGLEGEKLNRYLWLSLQDVGFHSTFVHAYAEKIIFQNFRVSDRDAPTRLKVTFEAHQVDSGLKLSAPLDQKIKFIHLAGRLNLDQTLPRGIPALLNALSREGGVVEVEKADIDWGELALNANGTLTLDELKQPVASFSATIRGLDKILDELAEQKVIKRGVAQIAKGILSALKESPVSTTELPSHRIPLSLQNGEVSVATIPLFRVSPIRWPEK</sequence>
<dbReference type="STRING" id="1629334.Cva_01517"/>
<dbReference type="AlphaFoldDB" id="A0A0K8MF39"/>
<protein>
    <recommendedName>
        <fullName evidence="3">DUF2125 domain-containing protein</fullName>
    </recommendedName>
</protein>
<dbReference type="InterPro" id="IPR018666">
    <property type="entry name" value="DUF2125"/>
</dbReference>